<evidence type="ECO:0000313" key="3">
    <source>
        <dbReference type="Proteomes" id="UP000177652"/>
    </source>
</evidence>
<reference evidence="2 3" key="1">
    <citation type="journal article" date="2016" name="Nat. Commun.">
        <title>Thousands of microbial genomes shed light on interconnected biogeochemical processes in an aquifer system.</title>
        <authorList>
            <person name="Anantharaman K."/>
            <person name="Brown C.T."/>
            <person name="Hug L.A."/>
            <person name="Sharon I."/>
            <person name="Castelle C.J."/>
            <person name="Probst A.J."/>
            <person name="Thomas B.C."/>
            <person name="Singh A."/>
            <person name="Wilkins M.J."/>
            <person name="Karaoz U."/>
            <person name="Brodie E.L."/>
            <person name="Williams K.H."/>
            <person name="Hubbard S.S."/>
            <person name="Banfield J.F."/>
        </authorList>
    </citation>
    <scope>NUCLEOTIDE SEQUENCE [LARGE SCALE GENOMIC DNA]</scope>
</reference>
<evidence type="ECO:0008006" key="4">
    <source>
        <dbReference type="Google" id="ProtNLM"/>
    </source>
</evidence>
<sequence length="326" mass="35750">MSDTMLLEGKEYISSRRASELCGYAQDYIGQLARKGLIDARRVGGLWYVSLPSLQGYKDNAAAYVPQQPMNVQPVDVESLVSFDGRDHVSAARAAKITGYHQDYVGQLARSGAIISRQVGNRWYVDRDAILAHKREKDSLLGAVQAQSVGIARNNILSPKAEPDESYSGSGPFMTYTTDSGDLLPIAVHQEQKPVPENAEMNDVQRDDFEQEYVVPIRTIKTPDVVSNAVRRVAPLHTDTVVRTPRKTMYYGTVGKLAAAALTIVVVLSFGFATLKGSSIYGTNILRGSSGLSRNELTATAIGALRKAGDFFMNILSREIVFKRGW</sequence>
<organism evidence="2 3">
    <name type="scientific">Candidatus Kaiserbacteria bacterium RIFCSPHIGHO2_02_FULL_55_20</name>
    <dbReference type="NCBI Taxonomy" id="1798497"/>
    <lineage>
        <taxon>Bacteria</taxon>
        <taxon>Candidatus Kaiseribacteriota</taxon>
    </lineage>
</organism>
<name>A0A1F6DZ28_9BACT</name>
<keyword evidence="1" id="KW-0472">Membrane</keyword>
<keyword evidence="1" id="KW-0812">Transmembrane</keyword>
<comment type="caution">
    <text evidence="2">The sequence shown here is derived from an EMBL/GenBank/DDBJ whole genome shotgun (WGS) entry which is preliminary data.</text>
</comment>
<keyword evidence="1" id="KW-1133">Transmembrane helix</keyword>
<feature type="transmembrane region" description="Helical" evidence="1">
    <location>
        <begin position="249"/>
        <end position="275"/>
    </location>
</feature>
<evidence type="ECO:0000256" key="1">
    <source>
        <dbReference type="SAM" id="Phobius"/>
    </source>
</evidence>
<evidence type="ECO:0000313" key="2">
    <source>
        <dbReference type="EMBL" id="OGG66252.1"/>
    </source>
</evidence>
<protein>
    <recommendedName>
        <fullName evidence="4">Helix-turn-helix domain-containing protein</fullName>
    </recommendedName>
</protein>
<dbReference type="EMBL" id="MFLK01000016">
    <property type="protein sequence ID" value="OGG66252.1"/>
    <property type="molecule type" value="Genomic_DNA"/>
</dbReference>
<proteinExistence type="predicted"/>
<dbReference type="AlphaFoldDB" id="A0A1F6DZ28"/>
<dbReference type="Proteomes" id="UP000177652">
    <property type="component" value="Unassembled WGS sequence"/>
</dbReference>
<accession>A0A1F6DZ28</accession>
<gene>
    <name evidence="2" type="ORF">A3D71_03955</name>
</gene>